<name>A0ABD3X7M5_SINWO</name>
<protein>
    <submittedName>
        <fullName evidence="1">Uncharacterized protein</fullName>
    </submittedName>
</protein>
<keyword evidence="2" id="KW-1185">Reference proteome</keyword>
<proteinExistence type="predicted"/>
<gene>
    <name evidence="1" type="ORF">ACJMK2_033049</name>
</gene>
<reference evidence="1 2" key="1">
    <citation type="submission" date="2024-11" db="EMBL/GenBank/DDBJ databases">
        <title>Chromosome-level genome assembly of the freshwater bivalve Anodonta woodiana.</title>
        <authorList>
            <person name="Chen X."/>
        </authorList>
    </citation>
    <scope>NUCLEOTIDE SEQUENCE [LARGE SCALE GENOMIC DNA]</scope>
    <source>
        <strain evidence="1">MN2024</strain>
        <tissue evidence="1">Gills</tissue>
    </source>
</reference>
<organism evidence="1 2">
    <name type="scientific">Sinanodonta woodiana</name>
    <name type="common">Chinese pond mussel</name>
    <name type="synonym">Anodonta woodiana</name>
    <dbReference type="NCBI Taxonomy" id="1069815"/>
    <lineage>
        <taxon>Eukaryota</taxon>
        <taxon>Metazoa</taxon>
        <taxon>Spiralia</taxon>
        <taxon>Lophotrochozoa</taxon>
        <taxon>Mollusca</taxon>
        <taxon>Bivalvia</taxon>
        <taxon>Autobranchia</taxon>
        <taxon>Heteroconchia</taxon>
        <taxon>Palaeoheterodonta</taxon>
        <taxon>Unionida</taxon>
        <taxon>Unionoidea</taxon>
        <taxon>Unionidae</taxon>
        <taxon>Unioninae</taxon>
        <taxon>Sinanodonta</taxon>
    </lineage>
</organism>
<dbReference type="Proteomes" id="UP001634394">
    <property type="component" value="Unassembled WGS sequence"/>
</dbReference>
<feature type="non-terminal residue" evidence="1">
    <location>
        <position position="96"/>
    </location>
</feature>
<evidence type="ECO:0000313" key="1">
    <source>
        <dbReference type="EMBL" id="KAL3880843.1"/>
    </source>
</evidence>
<dbReference type="AlphaFoldDB" id="A0ABD3X7M5"/>
<feature type="non-terminal residue" evidence="1">
    <location>
        <position position="1"/>
    </location>
</feature>
<accession>A0ABD3X7M5</accession>
<evidence type="ECO:0000313" key="2">
    <source>
        <dbReference type="Proteomes" id="UP001634394"/>
    </source>
</evidence>
<comment type="caution">
    <text evidence="1">The sequence shown here is derived from an EMBL/GenBank/DDBJ whole genome shotgun (WGS) entry which is preliminary data.</text>
</comment>
<sequence length="96" mass="11274">IHNKWLESLPALHFRLPEPKKSDFMTDQIDKEIKLNYLDDGLIEAMKTTKLTMGCHIITKDEIYEHLTQGAIIWTFVYDDHPHSWSREIVYDSLSG</sequence>
<dbReference type="EMBL" id="JBJQND010000004">
    <property type="protein sequence ID" value="KAL3880843.1"/>
    <property type="molecule type" value="Genomic_DNA"/>
</dbReference>